<proteinExistence type="predicted"/>
<dbReference type="EMBL" id="GAIX01010962">
    <property type="protein sequence ID" value="JAA81598.1"/>
    <property type="molecule type" value="Transcribed_RNA"/>
</dbReference>
<dbReference type="AlphaFoldDB" id="S4P0D2"/>
<accession>S4P0D2</accession>
<feature type="non-terminal residue" evidence="1">
    <location>
        <position position="1"/>
    </location>
</feature>
<evidence type="ECO:0000313" key="1">
    <source>
        <dbReference type="EMBL" id="JAA81598.1"/>
    </source>
</evidence>
<organism evidence="1">
    <name type="scientific">Pararge aegeria</name>
    <name type="common">speckled wood butterfly</name>
    <dbReference type="NCBI Taxonomy" id="116150"/>
    <lineage>
        <taxon>Eukaryota</taxon>
        <taxon>Metazoa</taxon>
        <taxon>Ecdysozoa</taxon>
        <taxon>Arthropoda</taxon>
        <taxon>Hexapoda</taxon>
        <taxon>Insecta</taxon>
        <taxon>Pterygota</taxon>
        <taxon>Neoptera</taxon>
        <taxon>Endopterygota</taxon>
        <taxon>Lepidoptera</taxon>
        <taxon>Glossata</taxon>
        <taxon>Ditrysia</taxon>
        <taxon>Papilionoidea</taxon>
        <taxon>Nymphalidae</taxon>
        <taxon>Satyrinae</taxon>
        <taxon>Satyrini</taxon>
        <taxon>Parargina</taxon>
        <taxon>Pararge</taxon>
    </lineage>
</organism>
<sequence length="67" mass="8177">VWPDQPACVQCSVKWWLDYPYLRKMLWRYHIEFGRLNLWAKVLTTAVVDTVKVLRKCVRSCKMDLYR</sequence>
<protein>
    <submittedName>
        <fullName evidence="1">Putative E3 ubiquitin-protein ligase HERC2</fullName>
    </submittedName>
</protein>
<reference evidence="1" key="1">
    <citation type="journal article" date="2013" name="BMC Genomics">
        <title>Unscrambling butterfly oogenesis.</title>
        <authorList>
            <person name="Carter J.M."/>
            <person name="Baker S.C."/>
            <person name="Pink R."/>
            <person name="Carter D.R."/>
            <person name="Collins A."/>
            <person name="Tomlin J."/>
            <person name="Gibbs M."/>
            <person name="Breuker C.J."/>
        </authorList>
    </citation>
    <scope>NUCLEOTIDE SEQUENCE</scope>
    <source>
        <tissue evidence="1">Ovary</tissue>
    </source>
</reference>
<feature type="non-terminal residue" evidence="1">
    <location>
        <position position="67"/>
    </location>
</feature>
<name>S4P0D2_9NEOP</name>
<reference evidence="1" key="2">
    <citation type="submission" date="2013-05" db="EMBL/GenBank/DDBJ databases">
        <authorList>
            <person name="Carter J.-M."/>
            <person name="Baker S.C."/>
            <person name="Pink R."/>
            <person name="Carter D.R.F."/>
            <person name="Collins A."/>
            <person name="Tomlin J."/>
            <person name="Gibbs M."/>
            <person name="Breuker C.J."/>
        </authorList>
    </citation>
    <scope>NUCLEOTIDE SEQUENCE</scope>
    <source>
        <tissue evidence="1">Ovary</tissue>
    </source>
</reference>